<keyword evidence="3" id="KW-0804">Transcription</keyword>
<sequence>MIWKQAISLADAEGIASVTMRRVASKLGVATMTLYRFFPSKFDLVSAMVEQVLSSYERPQVEPAGWRAQLEYEARQEWRLYRRHPWLLGLLAQSRPPLTPRLLQAVERTMAILANVVACERRDPMWLYLTLSAYVQGAAMLPASEDPSIDAIASTAGDVVPYDSTRRFEEFSDQLASGRFPHLASQFPLAENSAHPQRLTDKDDVLLGFDQWFEYGLARVLDGIEHYFFSQRDHRL</sequence>
<reference evidence="6" key="1">
    <citation type="submission" date="2021-02" db="EMBL/GenBank/DDBJ databases">
        <title>Natronoglycomyces albus gen. nov., sp. nov, a haloalkaliphilic actinobacterium from a soda solonchak soil.</title>
        <authorList>
            <person name="Sorokin D.Y."/>
            <person name="Khijniak T.V."/>
            <person name="Zakharycheva A.P."/>
            <person name="Boueva O.V."/>
            <person name="Ariskina E.V."/>
            <person name="Hahnke R.L."/>
            <person name="Bunk B."/>
            <person name="Sproer C."/>
            <person name="Schumann P."/>
            <person name="Evtushenko L.I."/>
            <person name="Kublanov I.V."/>
        </authorList>
    </citation>
    <scope>NUCLEOTIDE SEQUENCE</scope>
    <source>
        <strain evidence="6">DSM 106290</strain>
    </source>
</reference>
<dbReference type="RefSeq" id="WP_213170555.1">
    <property type="nucleotide sequence ID" value="NZ_CP070496.1"/>
</dbReference>
<keyword evidence="2 4" id="KW-0238">DNA-binding</keyword>
<dbReference type="AlphaFoldDB" id="A0A895XHY7"/>
<dbReference type="Gene3D" id="1.10.357.10">
    <property type="entry name" value="Tetracycline Repressor, domain 2"/>
    <property type="match status" value="1"/>
</dbReference>
<dbReference type="Pfam" id="PF02909">
    <property type="entry name" value="TetR_C_1"/>
    <property type="match status" value="1"/>
</dbReference>
<name>A0A895XHY7_9ACTN</name>
<evidence type="ECO:0000256" key="4">
    <source>
        <dbReference type="PROSITE-ProRule" id="PRU00335"/>
    </source>
</evidence>
<dbReference type="InterPro" id="IPR009057">
    <property type="entry name" value="Homeodomain-like_sf"/>
</dbReference>
<dbReference type="GO" id="GO:0000976">
    <property type="term" value="F:transcription cis-regulatory region binding"/>
    <property type="evidence" value="ECO:0007669"/>
    <property type="project" value="TreeGrafter"/>
</dbReference>
<dbReference type="Gene3D" id="1.10.10.60">
    <property type="entry name" value="Homeodomain-like"/>
    <property type="match status" value="1"/>
</dbReference>
<evidence type="ECO:0000259" key="5">
    <source>
        <dbReference type="PROSITE" id="PS50977"/>
    </source>
</evidence>
<dbReference type="Proteomes" id="UP000662939">
    <property type="component" value="Chromosome"/>
</dbReference>
<dbReference type="GO" id="GO:0045892">
    <property type="term" value="P:negative regulation of DNA-templated transcription"/>
    <property type="evidence" value="ECO:0007669"/>
    <property type="project" value="InterPro"/>
</dbReference>
<keyword evidence="7" id="KW-1185">Reference proteome</keyword>
<feature type="domain" description="HTH tetR-type" evidence="5">
    <location>
        <begin position="1"/>
        <end position="56"/>
    </location>
</feature>
<dbReference type="InterPro" id="IPR050109">
    <property type="entry name" value="HTH-type_TetR-like_transc_reg"/>
</dbReference>
<evidence type="ECO:0000256" key="2">
    <source>
        <dbReference type="ARBA" id="ARBA00023125"/>
    </source>
</evidence>
<organism evidence="6 7">
    <name type="scientific">Natronoglycomyces albus</name>
    <dbReference type="NCBI Taxonomy" id="2811108"/>
    <lineage>
        <taxon>Bacteria</taxon>
        <taxon>Bacillati</taxon>
        <taxon>Actinomycetota</taxon>
        <taxon>Actinomycetes</taxon>
        <taxon>Glycomycetales</taxon>
        <taxon>Glycomycetaceae</taxon>
        <taxon>Natronoglycomyces</taxon>
    </lineage>
</organism>
<proteinExistence type="predicted"/>
<dbReference type="PANTHER" id="PTHR30055:SF151">
    <property type="entry name" value="TRANSCRIPTIONAL REGULATORY PROTEIN"/>
    <property type="match status" value="1"/>
</dbReference>
<dbReference type="InterPro" id="IPR001647">
    <property type="entry name" value="HTH_TetR"/>
</dbReference>
<gene>
    <name evidence="6" type="ORF">JQS30_12345</name>
</gene>
<dbReference type="InterPro" id="IPR004111">
    <property type="entry name" value="Repressor_TetR_C"/>
</dbReference>
<dbReference type="Pfam" id="PF00440">
    <property type="entry name" value="TetR_N"/>
    <property type="match status" value="1"/>
</dbReference>
<evidence type="ECO:0000256" key="3">
    <source>
        <dbReference type="ARBA" id="ARBA00023163"/>
    </source>
</evidence>
<feature type="DNA-binding region" description="H-T-H motif" evidence="4">
    <location>
        <begin position="19"/>
        <end position="38"/>
    </location>
</feature>
<dbReference type="EMBL" id="CP070496">
    <property type="protein sequence ID" value="QSB04557.1"/>
    <property type="molecule type" value="Genomic_DNA"/>
</dbReference>
<evidence type="ECO:0000313" key="7">
    <source>
        <dbReference type="Proteomes" id="UP000662939"/>
    </source>
</evidence>
<dbReference type="PANTHER" id="PTHR30055">
    <property type="entry name" value="HTH-TYPE TRANSCRIPTIONAL REGULATOR RUTR"/>
    <property type="match status" value="1"/>
</dbReference>
<evidence type="ECO:0000313" key="6">
    <source>
        <dbReference type="EMBL" id="QSB04557.1"/>
    </source>
</evidence>
<protein>
    <submittedName>
        <fullName evidence="6">TetR/AcrR family transcriptional regulator C-terminal domain-containing protein</fullName>
    </submittedName>
</protein>
<evidence type="ECO:0000256" key="1">
    <source>
        <dbReference type="ARBA" id="ARBA00023015"/>
    </source>
</evidence>
<dbReference type="KEGG" id="nav:JQS30_12345"/>
<dbReference type="SUPFAM" id="SSF48498">
    <property type="entry name" value="Tetracyclin repressor-like, C-terminal domain"/>
    <property type="match status" value="1"/>
</dbReference>
<dbReference type="InterPro" id="IPR036271">
    <property type="entry name" value="Tet_transcr_reg_TetR-rel_C_sf"/>
</dbReference>
<keyword evidence="1" id="KW-0805">Transcription regulation</keyword>
<dbReference type="SUPFAM" id="SSF46689">
    <property type="entry name" value="Homeodomain-like"/>
    <property type="match status" value="1"/>
</dbReference>
<dbReference type="GO" id="GO:0003700">
    <property type="term" value="F:DNA-binding transcription factor activity"/>
    <property type="evidence" value="ECO:0007669"/>
    <property type="project" value="TreeGrafter"/>
</dbReference>
<dbReference type="PROSITE" id="PS50977">
    <property type="entry name" value="HTH_TETR_2"/>
    <property type="match status" value="1"/>
</dbReference>
<accession>A0A895XHY7</accession>